<name>A0AAD8E6M2_DIPPU</name>
<accession>A0AAD8E6M2</accession>
<dbReference type="Gene3D" id="2.60.40.10">
    <property type="entry name" value="Immunoglobulins"/>
    <property type="match status" value="9"/>
</dbReference>
<dbReference type="GO" id="GO:0070593">
    <property type="term" value="P:dendrite self-avoidance"/>
    <property type="evidence" value="ECO:0007669"/>
    <property type="project" value="TreeGrafter"/>
</dbReference>
<keyword evidence="6" id="KW-0677">Repeat</keyword>
<dbReference type="GO" id="GO:0007411">
    <property type="term" value="P:axon guidance"/>
    <property type="evidence" value="ECO:0007669"/>
    <property type="project" value="TreeGrafter"/>
</dbReference>
<evidence type="ECO:0000256" key="1">
    <source>
        <dbReference type="ARBA" id="ARBA00004236"/>
    </source>
</evidence>
<feature type="domain" description="Ig-like" evidence="13">
    <location>
        <begin position="337"/>
        <end position="424"/>
    </location>
</feature>
<evidence type="ECO:0000313" key="14">
    <source>
        <dbReference type="EMBL" id="KAJ9579253.1"/>
    </source>
</evidence>
<dbReference type="SMART" id="SM00409">
    <property type="entry name" value="IG"/>
    <property type="match status" value="8"/>
</dbReference>
<keyword evidence="9" id="KW-0472">Membrane</keyword>
<evidence type="ECO:0000256" key="8">
    <source>
        <dbReference type="ARBA" id="ARBA00022989"/>
    </source>
</evidence>
<dbReference type="FunFam" id="2.60.40.10:FF:000719">
    <property type="entry name" value="nephrin isoform X1"/>
    <property type="match status" value="1"/>
</dbReference>
<evidence type="ECO:0000256" key="10">
    <source>
        <dbReference type="ARBA" id="ARBA00023157"/>
    </source>
</evidence>
<feature type="domain" description="Ig-like" evidence="13">
    <location>
        <begin position="720"/>
        <end position="811"/>
    </location>
</feature>
<dbReference type="FunFam" id="2.60.40.10:FF:000005">
    <property type="entry name" value="Neuronal cell adhesion molecule"/>
    <property type="match status" value="1"/>
</dbReference>
<evidence type="ECO:0000313" key="15">
    <source>
        <dbReference type="Proteomes" id="UP001233999"/>
    </source>
</evidence>
<reference evidence="14" key="1">
    <citation type="journal article" date="2023" name="IScience">
        <title>Live-bearing cockroach genome reveals convergent evolutionary mechanisms linked to viviparity in insects and beyond.</title>
        <authorList>
            <person name="Fouks B."/>
            <person name="Harrison M.C."/>
            <person name="Mikhailova A.A."/>
            <person name="Marchal E."/>
            <person name="English S."/>
            <person name="Carruthers M."/>
            <person name="Jennings E.C."/>
            <person name="Chiamaka E.L."/>
            <person name="Frigard R.A."/>
            <person name="Pippel M."/>
            <person name="Attardo G.M."/>
            <person name="Benoit J.B."/>
            <person name="Bornberg-Bauer E."/>
            <person name="Tobe S.S."/>
        </authorList>
    </citation>
    <scope>NUCLEOTIDE SEQUENCE</scope>
    <source>
        <strain evidence="14">Stay&amp;Tobe</strain>
    </source>
</reference>
<keyword evidence="15" id="KW-1185">Reference proteome</keyword>
<keyword evidence="3" id="KW-1003">Cell membrane</keyword>
<keyword evidence="8" id="KW-1133">Transmembrane helix</keyword>
<evidence type="ECO:0000256" key="7">
    <source>
        <dbReference type="ARBA" id="ARBA00022889"/>
    </source>
</evidence>
<dbReference type="FunFam" id="2.60.40.10:FF:000017">
    <property type="entry name" value="Down syndrome cell adhesion molecule b"/>
    <property type="match status" value="1"/>
</dbReference>
<dbReference type="PROSITE" id="PS50835">
    <property type="entry name" value="IG_LIKE"/>
    <property type="match status" value="8"/>
</dbReference>
<dbReference type="InterPro" id="IPR013783">
    <property type="entry name" value="Ig-like_fold"/>
</dbReference>
<dbReference type="InterPro" id="IPR007110">
    <property type="entry name" value="Ig-like_dom"/>
</dbReference>
<dbReference type="SMART" id="SM00406">
    <property type="entry name" value="IGv"/>
    <property type="match status" value="3"/>
</dbReference>
<dbReference type="InterPro" id="IPR003599">
    <property type="entry name" value="Ig_sub"/>
</dbReference>
<dbReference type="PANTHER" id="PTHR10075:SF14">
    <property type="entry name" value="CELL ADHESION MOLECULE DSCAM2-RELATED"/>
    <property type="match status" value="1"/>
</dbReference>
<dbReference type="Pfam" id="PF13927">
    <property type="entry name" value="Ig_3"/>
    <property type="match status" value="4"/>
</dbReference>
<comment type="caution">
    <text evidence="14">The sequence shown here is derived from an EMBL/GenBank/DDBJ whole genome shotgun (WGS) entry which is preliminary data.</text>
</comment>
<keyword evidence="12" id="KW-0393">Immunoglobulin domain</keyword>
<dbReference type="FunFam" id="2.60.40.10:FF:000104">
    <property type="entry name" value="Down syndrome cell adhesion molecule b"/>
    <property type="match status" value="1"/>
</dbReference>
<keyword evidence="7" id="KW-0130">Cell adhesion</keyword>
<feature type="non-terminal residue" evidence="14">
    <location>
        <position position="816"/>
    </location>
</feature>
<dbReference type="GO" id="GO:0098632">
    <property type="term" value="F:cell-cell adhesion mediator activity"/>
    <property type="evidence" value="ECO:0007669"/>
    <property type="project" value="TreeGrafter"/>
</dbReference>
<dbReference type="GO" id="GO:0007156">
    <property type="term" value="P:homophilic cell adhesion via plasma membrane adhesion molecules"/>
    <property type="evidence" value="ECO:0007669"/>
    <property type="project" value="TreeGrafter"/>
</dbReference>
<gene>
    <name evidence="14" type="ORF">L9F63_024642</name>
</gene>
<keyword evidence="4" id="KW-0812">Transmembrane</keyword>
<evidence type="ECO:0000256" key="2">
    <source>
        <dbReference type="ARBA" id="ARBA00004479"/>
    </source>
</evidence>
<evidence type="ECO:0000256" key="12">
    <source>
        <dbReference type="ARBA" id="ARBA00023319"/>
    </source>
</evidence>
<dbReference type="GO" id="GO:0030424">
    <property type="term" value="C:axon"/>
    <property type="evidence" value="ECO:0007669"/>
    <property type="project" value="TreeGrafter"/>
</dbReference>
<keyword evidence="5" id="KW-0732">Signal</keyword>
<dbReference type="CDD" id="cd00096">
    <property type="entry name" value="Ig"/>
    <property type="match status" value="2"/>
</dbReference>
<dbReference type="GO" id="GO:0005886">
    <property type="term" value="C:plasma membrane"/>
    <property type="evidence" value="ECO:0007669"/>
    <property type="project" value="UniProtKB-SubCell"/>
</dbReference>
<dbReference type="InterPro" id="IPR003598">
    <property type="entry name" value="Ig_sub2"/>
</dbReference>
<organism evidence="14 15">
    <name type="scientific">Diploptera punctata</name>
    <name type="common">Pacific beetle cockroach</name>
    <dbReference type="NCBI Taxonomy" id="6984"/>
    <lineage>
        <taxon>Eukaryota</taxon>
        <taxon>Metazoa</taxon>
        <taxon>Ecdysozoa</taxon>
        <taxon>Arthropoda</taxon>
        <taxon>Hexapoda</taxon>
        <taxon>Insecta</taxon>
        <taxon>Pterygota</taxon>
        <taxon>Neoptera</taxon>
        <taxon>Polyneoptera</taxon>
        <taxon>Dictyoptera</taxon>
        <taxon>Blattodea</taxon>
        <taxon>Blaberoidea</taxon>
        <taxon>Blaberidae</taxon>
        <taxon>Diplopterinae</taxon>
        <taxon>Diploptera</taxon>
    </lineage>
</organism>
<feature type="domain" description="Ig-like" evidence="13">
    <location>
        <begin position="429"/>
        <end position="519"/>
    </location>
</feature>
<evidence type="ECO:0000256" key="3">
    <source>
        <dbReference type="ARBA" id="ARBA00022475"/>
    </source>
</evidence>
<protein>
    <recommendedName>
        <fullName evidence="13">Ig-like domain-containing protein</fullName>
    </recommendedName>
</protein>
<dbReference type="Proteomes" id="UP001233999">
    <property type="component" value="Unassembled WGS sequence"/>
</dbReference>
<evidence type="ECO:0000259" key="13">
    <source>
        <dbReference type="PROSITE" id="PS50835"/>
    </source>
</evidence>
<dbReference type="InterPro" id="IPR013106">
    <property type="entry name" value="Ig_V-set"/>
</dbReference>
<evidence type="ECO:0000256" key="9">
    <source>
        <dbReference type="ARBA" id="ARBA00023136"/>
    </source>
</evidence>
<sequence>GKYHMLPTGELVVLNSGTGDSYSTYQCRVTHKLSGETRVSTGIARIAVTEARKAMMPQFSERSINIEVRRDELVVLPCIAKGHPPPDYRWEMGGTPVPEPGDEQRYTAGARGLLVLPRARPHDSGRYICIATNSAGSSRLEITLLVSSPLSARVSPALLTAALGQSAKFSCTIAGHPVASIFWFKDGQPLSGPVVQPGGELLRLSSVTRDDQGMYQCFVKNENDSSQSTAELRLGDTPPQLVHRFIEQTIQPGPGVSLKCVASGNPTPNIKWTLDGFPLPRNERFFIGQYELMHGGDVISHVNITNVRVEDGGTYQCIAANRVGEVLHEARLNVYGPPYVRTMGEISAVAGETLRVTCPVAGFPIDNIKWYRGDRLLPINRRHLVFRNGTLVIEKVQSGVDGGTYRCEATNKQKDTARGTAQINVMVPPNITPFSFRSDLHRGERVGVQCVVSKGDAPLNIHWLKDGQELIERDGLVLRALDEFTSVLSIGALKREHGGNYTCVARNAAAQAVFSAPLSVNVPPAITPFSFGELSAGERVRVTCSVKRGDPPLSIEWLKDAQPLQNLGLHDDLDLMVQDNEEFSSVLAIRSVSSRHSGNYTCVARNPARTVTYTAQLLVTVPPTWIVEPQNRAAKLGLQAVLDCKVEGFPQPTVAWKKASGEKPGQYQDVLGHQLARLLTNGSLLIEAVAQEDEGHYMCEASNGIGVGLSAVVQLTVQAPVHFKVRSRKELVRRGSSALLRCQALGDSPISLTWRKEGSFVEFQGRISIKNTSLHEGMISELTIANLRSEDGGIYTCFARNEFGHDQTTIHLLVQA</sequence>
<feature type="domain" description="Ig-like" evidence="13">
    <location>
        <begin position="57"/>
        <end position="143"/>
    </location>
</feature>
<dbReference type="FunFam" id="2.60.40.10:FF:000333">
    <property type="entry name" value="Down syndrome cell adhesion molecule"/>
    <property type="match status" value="2"/>
</dbReference>
<evidence type="ECO:0000256" key="6">
    <source>
        <dbReference type="ARBA" id="ARBA00022737"/>
    </source>
</evidence>
<feature type="domain" description="Ig-like" evidence="13">
    <location>
        <begin position="524"/>
        <end position="612"/>
    </location>
</feature>
<dbReference type="AlphaFoldDB" id="A0AAD8E6M2"/>
<comment type="subcellular location">
    <subcellularLocation>
        <location evidence="1">Cell membrane</location>
    </subcellularLocation>
    <subcellularLocation>
        <location evidence="2">Membrane</location>
        <topology evidence="2">Single-pass type I membrane protein</topology>
    </subcellularLocation>
</comment>
<dbReference type="PANTHER" id="PTHR10075">
    <property type="entry name" value="BASIGIN RELATED"/>
    <property type="match status" value="1"/>
</dbReference>
<dbReference type="FunFam" id="2.60.40.10:FF:000032">
    <property type="entry name" value="palladin isoform X1"/>
    <property type="match status" value="2"/>
</dbReference>
<dbReference type="GO" id="GO:0007417">
    <property type="term" value="P:central nervous system development"/>
    <property type="evidence" value="ECO:0007669"/>
    <property type="project" value="TreeGrafter"/>
</dbReference>
<keyword evidence="10" id="KW-1015">Disulfide bond</keyword>
<dbReference type="InterPro" id="IPR013098">
    <property type="entry name" value="Ig_I-set"/>
</dbReference>
<proteinExistence type="predicted"/>
<dbReference type="CDD" id="cd20956">
    <property type="entry name" value="IgI_4_Dscam"/>
    <property type="match status" value="1"/>
</dbReference>
<keyword evidence="11" id="KW-0325">Glycoprotein</keyword>
<dbReference type="InterPro" id="IPR036179">
    <property type="entry name" value="Ig-like_dom_sf"/>
</dbReference>
<dbReference type="SUPFAM" id="SSF48726">
    <property type="entry name" value="Immunoglobulin"/>
    <property type="match status" value="8"/>
</dbReference>
<feature type="domain" description="Ig-like" evidence="13">
    <location>
        <begin position="623"/>
        <end position="716"/>
    </location>
</feature>
<feature type="domain" description="Ig-like" evidence="13">
    <location>
        <begin position="239"/>
        <end position="333"/>
    </location>
</feature>
<dbReference type="EMBL" id="JASPKZ010008568">
    <property type="protein sequence ID" value="KAJ9579253.1"/>
    <property type="molecule type" value="Genomic_DNA"/>
</dbReference>
<reference evidence="14" key="2">
    <citation type="submission" date="2023-05" db="EMBL/GenBank/DDBJ databases">
        <authorList>
            <person name="Fouks B."/>
        </authorList>
    </citation>
    <scope>NUCLEOTIDE SEQUENCE</scope>
    <source>
        <strain evidence="14">Stay&amp;Tobe</strain>
        <tissue evidence="14">Testes</tissue>
    </source>
</reference>
<feature type="non-terminal residue" evidence="14">
    <location>
        <position position="1"/>
    </location>
</feature>
<feature type="domain" description="Ig-like" evidence="13">
    <location>
        <begin position="149"/>
        <end position="233"/>
    </location>
</feature>
<dbReference type="SMART" id="SM00408">
    <property type="entry name" value="IGc2"/>
    <property type="match status" value="8"/>
</dbReference>
<evidence type="ECO:0000256" key="5">
    <source>
        <dbReference type="ARBA" id="ARBA00022729"/>
    </source>
</evidence>
<dbReference type="CDD" id="cd20958">
    <property type="entry name" value="IgI_5_Dscam"/>
    <property type="match status" value="1"/>
</dbReference>
<dbReference type="Pfam" id="PF07679">
    <property type="entry name" value="I-set"/>
    <property type="match status" value="4"/>
</dbReference>
<evidence type="ECO:0000256" key="11">
    <source>
        <dbReference type="ARBA" id="ARBA00023180"/>
    </source>
</evidence>
<evidence type="ECO:0000256" key="4">
    <source>
        <dbReference type="ARBA" id="ARBA00022692"/>
    </source>
</evidence>